<evidence type="ECO:0000313" key="11">
    <source>
        <dbReference type="EMBL" id="KAL1865031.1"/>
    </source>
</evidence>
<dbReference type="PANTHER" id="PTHR43690">
    <property type="entry name" value="NARDILYSIN"/>
    <property type="match status" value="1"/>
</dbReference>
<feature type="domain" description="Peptidase M16 C-terminal" evidence="8">
    <location>
        <begin position="155"/>
        <end position="333"/>
    </location>
</feature>
<keyword evidence="3" id="KW-0479">Metal-binding</keyword>
<evidence type="ECO:0000256" key="6">
    <source>
        <dbReference type="ARBA" id="ARBA00023049"/>
    </source>
</evidence>
<evidence type="ECO:0000259" key="9">
    <source>
        <dbReference type="Pfam" id="PF16187"/>
    </source>
</evidence>
<dbReference type="Pfam" id="PF22456">
    <property type="entry name" value="PqqF-like_C_4"/>
    <property type="match status" value="1"/>
</dbReference>
<evidence type="ECO:0000256" key="3">
    <source>
        <dbReference type="ARBA" id="ARBA00022723"/>
    </source>
</evidence>
<keyword evidence="4 11" id="KW-0378">Hydrolase</keyword>
<dbReference type="InterPro" id="IPR011765">
    <property type="entry name" value="Pept_M16_N"/>
</dbReference>
<evidence type="ECO:0000313" key="12">
    <source>
        <dbReference type="Proteomes" id="UP001583177"/>
    </source>
</evidence>
<feature type="domain" description="Peptidase M16 middle/third" evidence="9">
    <location>
        <begin position="341"/>
        <end position="624"/>
    </location>
</feature>
<dbReference type="EC" id="3.4.24.56" evidence="11"/>
<keyword evidence="2" id="KW-0645">Protease</keyword>
<dbReference type="Proteomes" id="UP001583177">
    <property type="component" value="Unassembled WGS sequence"/>
</dbReference>
<organism evidence="11 12">
    <name type="scientific">Diaporthe australafricana</name>
    <dbReference type="NCBI Taxonomy" id="127596"/>
    <lineage>
        <taxon>Eukaryota</taxon>
        <taxon>Fungi</taxon>
        <taxon>Dikarya</taxon>
        <taxon>Ascomycota</taxon>
        <taxon>Pezizomycotina</taxon>
        <taxon>Sordariomycetes</taxon>
        <taxon>Sordariomycetidae</taxon>
        <taxon>Diaporthales</taxon>
        <taxon>Diaporthaceae</taxon>
        <taxon>Diaporthe</taxon>
    </lineage>
</organism>
<gene>
    <name evidence="11" type="primary">STE23_2</name>
    <name evidence="11" type="ORF">Daus18300_007378</name>
</gene>
<comment type="caution">
    <text evidence="11">The sequence shown here is derived from an EMBL/GenBank/DDBJ whole genome shotgun (WGS) entry which is preliminary data.</text>
</comment>
<evidence type="ECO:0000256" key="4">
    <source>
        <dbReference type="ARBA" id="ARBA00022801"/>
    </source>
</evidence>
<evidence type="ECO:0000256" key="2">
    <source>
        <dbReference type="ARBA" id="ARBA00022670"/>
    </source>
</evidence>
<dbReference type="Pfam" id="PF00675">
    <property type="entry name" value="Peptidase_M16"/>
    <property type="match status" value="1"/>
</dbReference>
<dbReference type="Pfam" id="PF16187">
    <property type="entry name" value="Peptidase_M16_M"/>
    <property type="match status" value="1"/>
</dbReference>
<protein>
    <submittedName>
        <fullName evidence="11">Metalloprotease</fullName>
        <ecNumber evidence="11">3.4.24.56</ecNumber>
    </submittedName>
</protein>
<dbReference type="InterPro" id="IPR032632">
    <property type="entry name" value="Peptidase_M16_M"/>
</dbReference>
<evidence type="ECO:0000256" key="5">
    <source>
        <dbReference type="ARBA" id="ARBA00022833"/>
    </source>
</evidence>
<keyword evidence="6 11" id="KW-0482">Metalloprotease</keyword>
<accession>A0ABR3WNE8</accession>
<proteinExistence type="inferred from homology"/>
<name>A0ABR3WNE8_9PEZI</name>
<comment type="similarity">
    <text evidence="1">Belongs to the peptidase M16 family.</text>
</comment>
<dbReference type="Gene3D" id="3.30.830.10">
    <property type="entry name" value="Metalloenzyme, LuxS/M16 peptidase-like"/>
    <property type="match status" value="5"/>
</dbReference>
<evidence type="ECO:0000259" key="10">
    <source>
        <dbReference type="Pfam" id="PF22456"/>
    </source>
</evidence>
<evidence type="ECO:0000259" key="7">
    <source>
        <dbReference type="Pfam" id="PF00675"/>
    </source>
</evidence>
<feature type="domain" description="Coenzyme PQQ synthesis protein F-like C-terminal lobe" evidence="10">
    <location>
        <begin position="735"/>
        <end position="782"/>
    </location>
</feature>
<dbReference type="Pfam" id="PF05193">
    <property type="entry name" value="Peptidase_M16_C"/>
    <property type="match status" value="1"/>
</dbReference>
<sequence length="988" mass="113360">MSKLRGFGGSMLRLLNLSFMGTKKSPGENAFTKYLSMHSGTYNAHTHSTSTNYHFELAGLPIDDSEPSATNPSPLKGALDLFAQFFIEPLFLESTLDRELMAVHSENMKNLQDDEWRLDQLERSLSNPAHPYSHFGTGNLDVLKFEPEGRRVNVRQKFIEFHNNHYSANQIKLVVLGREPLDVLESWVVEYFSRVEDKNLEPNRWHDVAPFGPEQLGLQVFAKPVKDLRELCLSFPFLDEDRLFESLPSWYISHLIGHEGPGSIMSHIKSKGWANGLSASAEPVCPGSPGIFHCQIQLTEEGLNNYKDILKVFFQYVALLRETPPKEWIFMELKGLADVDFRFKQKTIVSQFTSQISSVMQQPLPREWLLSSSRLRKFEPELIRQGINYLRPENLRMSIISREIPGQWEKKEDWYGTEYTCERIPNNFMKEITQASSSSATNRVSNLHLPDENQFISTNFEVKTKEVKEPALAPTIIRNGTLARIWYKKDDKFWVPKANLVFSCRIPIIFASAENFVKAQLFKELVKDALEESYYNAELACLEYSLSVNDRGLLIEVGGYNDKLSVLLEQVLKTMQDLDIKEDRFAAIKERLGRAYRNWTFELPYYQVGEYTKWLNTEHDFLTEHCDSTLDTITCEATRAFQKNLLSQMHMEVLVHGNLCKEDALRLTDMLEQSLKTRALPSSHWPIRRSLLLPPGSNYVYRKTLGDSANVNHCIEYWLYIGQKHECSAWTKIHLLKQILHEPAFNQLRTKEKLGYVVLSDIKTSATTMGLSFLIQSEKTAHLCIKQLEKLKNLGEETGRIWSEISTEYYNFDLSSKTAESVKELTKQDMVDFYKKRINPASPERAKLSVWMIAQATSDVSAKTISDLVKALKLNSPERDAEVAKEVQARLSAAQYDEQKETEGLKEYILHSLKVSKERTDAAAETWKKLLSQVKGRAGYHNKDPPSLNGTQICFVEDPRDFKARLPVSAGARSVKDIMEYKELDPNM</sequence>
<evidence type="ECO:0000256" key="1">
    <source>
        <dbReference type="ARBA" id="ARBA00007261"/>
    </source>
</evidence>
<keyword evidence="5" id="KW-0862">Zinc</keyword>
<feature type="domain" description="Peptidase M16 N-terminal" evidence="7">
    <location>
        <begin position="16"/>
        <end position="128"/>
    </location>
</feature>
<dbReference type="PANTHER" id="PTHR43690:SF18">
    <property type="entry name" value="INSULIN-DEGRADING ENZYME-RELATED"/>
    <property type="match status" value="1"/>
</dbReference>
<dbReference type="InterPro" id="IPR050626">
    <property type="entry name" value="Peptidase_M16"/>
</dbReference>
<dbReference type="EMBL" id="JAWRVE010000064">
    <property type="protein sequence ID" value="KAL1865031.1"/>
    <property type="molecule type" value="Genomic_DNA"/>
</dbReference>
<evidence type="ECO:0000259" key="8">
    <source>
        <dbReference type="Pfam" id="PF05193"/>
    </source>
</evidence>
<dbReference type="InterPro" id="IPR007863">
    <property type="entry name" value="Peptidase_M16_C"/>
</dbReference>
<dbReference type="SUPFAM" id="SSF63411">
    <property type="entry name" value="LuxS/MPP-like metallohydrolase"/>
    <property type="match status" value="4"/>
</dbReference>
<dbReference type="GO" id="GO:0004222">
    <property type="term" value="F:metalloendopeptidase activity"/>
    <property type="evidence" value="ECO:0007669"/>
    <property type="project" value="UniProtKB-EC"/>
</dbReference>
<dbReference type="InterPro" id="IPR011249">
    <property type="entry name" value="Metalloenz_LuxS/M16"/>
</dbReference>
<keyword evidence="12" id="KW-1185">Reference proteome</keyword>
<dbReference type="InterPro" id="IPR054734">
    <property type="entry name" value="PqqF-like_C_4"/>
</dbReference>
<reference evidence="11 12" key="1">
    <citation type="journal article" date="2024" name="IMA Fungus">
        <title>IMA Genome - F19 : A genome assembly and annotation guide to empower mycologists, including annotated draft genome sequences of Ceratocystis pirilliformis, Diaporthe australafricana, Fusarium ophioides, Paecilomyces lecythidis, and Sporothrix stenoceras.</title>
        <authorList>
            <person name="Aylward J."/>
            <person name="Wilson A.M."/>
            <person name="Visagie C.M."/>
            <person name="Spraker J."/>
            <person name="Barnes I."/>
            <person name="Buitendag C."/>
            <person name="Ceriani C."/>
            <person name="Del Mar Angel L."/>
            <person name="du Plessis D."/>
            <person name="Fuchs T."/>
            <person name="Gasser K."/>
            <person name="Kramer D."/>
            <person name="Li W."/>
            <person name="Munsamy K."/>
            <person name="Piso A."/>
            <person name="Price J.L."/>
            <person name="Sonnekus B."/>
            <person name="Thomas C."/>
            <person name="van der Nest A."/>
            <person name="van Dijk A."/>
            <person name="van Heerden A."/>
            <person name="van Vuuren N."/>
            <person name="Yilmaz N."/>
            <person name="Duong T.A."/>
            <person name="van der Merwe N.A."/>
            <person name="Wingfield M.J."/>
            <person name="Wingfield B.D."/>
        </authorList>
    </citation>
    <scope>NUCLEOTIDE SEQUENCE [LARGE SCALE GENOMIC DNA]</scope>
    <source>
        <strain evidence="11 12">CMW 18300</strain>
    </source>
</reference>